<dbReference type="PANTHER" id="PTHR38797">
    <property type="entry name" value="NUCLEAR PORE COMPLEX PROTEIN NUP85-RELATED"/>
    <property type="match status" value="1"/>
</dbReference>
<comment type="caution">
    <text evidence="2">The sequence shown here is derived from an EMBL/GenBank/DDBJ whole genome shotgun (WGS) entry which is preliminary data.</text>
</comment>
<reference evidence="2" key="2">
    <citation type="submission" date="2023-06" db="EMBL/GenBank/DDBJ databases">
        <authorList>
            <consortium name="Lawrence Berkeley National Laboratory"/>
            <person name="Haridas S."/>
            <person name="Hensen N."/>
            <person name="Bonometti L."/>
            <person name="Westerberg I."/>
            <person name="Brannstrom I.O."/>
            <person name="Guillou S."/>
            <person name="Cros-Aarteil S."/>
            <person name="Calhoun S."/>
            <person name="Kuo A."/>
            <person name="Mondo S."/>
            <person name="Pangilinan J."/>
            <person name="Riley R."/>
            <person name="Labutti K."/>
            <person name="Andreopoulos B."/>
            <person name="Lipzen A."/>
            <person name="Chen C."/>
            <person name="Yanf M."/>
            <person name="Daum C."/>
            <person name="Ng V."/>
            <person name="Clum A."/>
            <person name="Steindorff A."/>
            <person name="Ohm R."/>
            <person name="Martin F."/>
            <person name="Silar P."/>
            <person name="Natvig D."/>
            <person name="Lalanne C."/>
            <person name="Gautier V."/>
            <person name="Ament-Velasquez S.L."/>
            <person name="Kruys A."/>
            <person name="Hutchinson M.I."/>
            <person name="Powell A.J."/>
            <person name="Barry K."/>
            <person name="Miller A.N."/>
            <person name="Grigoriev I.V."/>
            <person name="Debuchy R."/>
            <person name="Gladieux P."/>
            <person name="Thoren M.H."/>
            <person name="Johannesson H."/>
        </authorList>
    </citation>
    <scope>NUCLEOTIDE SEQUENCE</scope>
    <source>
        <strain evidence="2">CBS 955.72</strain>
    </source>
</reference>
<name>A0AAJ0MA93_9PEZI</name>
<gene>
    <name evidence="2" type="ORF">B0T25DRAFT_611983</name>
</gene>
<organism evidence="2 3">
    <name type="scientific">Lasiosphaeria hispida</name>
    <dbReference type="NCBI Taxonomy" id="260671"/>
    <lineage>
        <taxon>Eukaryota</taxon>
        <taxon>Fungi</taxon>
        <taxon>Dikarya</taxon>
        <taxon>Ascomycota</taxon>
        <taxon>Pezizomycotina</taxon>
        <taxon>Sordariomycetes</taxon>
        <taxon>Sordariomycetidae</taxon>
        <taxon>Sordariales</taxon>
        <taxon>Lasiosphaeriaceae</taxon>
        <taxon>Lasiosphaeria</taxon>
    </lineage>
</organism>
<sequence>MARGSDARKGRSREHPHPPSGRFPRGVTKISPHQTKQALYGETGGSLLFDDTHHLHCLIDELTDSVAVAPTQVPKPALPEPPPLEGKLARPKKQRTILVWPTTPWLRDTDPGVEYGLGISSQLRDIILLQRSLFGDLGYAILISFEEALASFPEPSIDFKARHFVASLLAQATSGKISAITGTVHWSDKVILNNFASNTWQVPSRIASRTSPDHHAPDVLVRVVALLKESEDEPWKDLGGLGISMRDSWNRDPTFEIDTADGEREFSFDEWLNLNPFVARLFGVGVVRGFRNFAIWEMRIALLVFEGSRSRGSVGSSLKSRILPFLTQLGAKRLSDLVYESGLHESFTTYSGNIPETLDREEHRWGGASF</sequence>
<protein>
    <submittedName>
        <fullName evidence="2">Uncharacterized protein</fullName>
    </submittedName>
</protein>
<proteinExistence type="predicted"/>
<dbReference type="Proteomes" id="UP001275084">
    <property type="component" value="Unassembled WGS sequence"/>
</dbReference>
<accession>A0AAJ0MA93</accession>
<dbReference type="PANTHER" id="PTHR38797:SF4">
    <property type="entry name" value="NUCLEAR PORE COMPLEX PROTEIN NUP85"/>
    <property type="match status" value="1"/>
</dbReference>
<dbReference type="AlphaFoldDB" id="A0AAJ0MA93"/>
<evidence type="ECO:0000256" key="1">
    <source>
        <dbReference type="SAM" id="MobiDB-lite"/>
    </source>
</evidence>
<dbReference type="InterPro" id="IPR022085">
    <property type="entry name" value="OpdG"/>
</dbReference>
<dbReference type="Pfam" id="PF12311">
    <property type="entry name" value="DUF3632"/>
    <property type="match status" value="1"/>
</dbReference>
<reference evidence="2" key="1">
    <citation type="journal article" date="2023" name="Mol. Phylogenet. Evol.">
        <title>Genome-scale phylogeny and comparative genomics of the fungal order Sordariales.</title>
        <authorList>
            <person name="Hensen N."/>
            <person name="Bonometti L."/>
            <person name="Westerberg I."/>
            <person name="Brannstrom I.O."/>
            <person name="Guillou S."/>
            <person name="Cros-Aarteil S."/>
            <person name="Calhoun S."/>
            <person name="Haridas S."/>
            <person name="Kuo A."/>
            <person name="Mondo S."/>
            <person name="Pangilinan J."/>
            <person name="Riley R."/>
            <person name="LaButti K."/>
            <person name="Andreopoulos B."/>
            <person name="Lipzen A."/>
            <person name="Chen C."/>
            <person name="Yan M."/>
            <person name="Daum C."/>
            <person name="Ng V."/>
            <person name="Clum A."/>
            <person name="Steindorff A."/>
            <person name="Ohm R.A."/>
            <person name="Martin F."/>
            <person name="Silar P."/>
            <person name="Natvig D.O."/>
            <person name="Lalanne C."/>
            <person name="Gautier V."/>
            <person name="Ament-Velasquez S.L."/>
            <person name="Kruys A."/>
            <person name="Hutchinson M.I."/>
            <person name="Powell A.J."/>
            <person name="Barry K."/>
            <person name="Miller A.N."/>
            <person name="Grigoriev I.V."/>
            <person name="Debuchy R."/>
            <person name="Gladieux P."/>
            <person name="Hiltunen Thoren M."/>
            <person name="Johannesson H."/>
        </authorList>
    </citation>
    <scope>NUCLEOTIDE SEQUENCE</scope>
    <source>
        <strain evidence="2">CBS 955.72</strain>
    </source>
</reference>
<feature type="compositionally biased region" description="Basic and acidic residues" evidence="1">
    <location>
        <begin position="1"/>
        <end position="17"/>
    </location>
</feature>
<evidence type="ECO:0000313" key="2">
    <source>
        <dbReference type="EMBL" id="KAK3345935.1"/>
    </source>
</evidence>
<feature type="region of interest" description="Disordered" evidence="1">
    <location>
        <begin position="1"/>
        <end position="32"/>
    </location>
</feature>
<evidence type="ECO:0000313" key="3">
    <source>
        <dbReference type="Proteomes" id="UP001275084"/>
    </source>
</evidence>
<dbReference type="EMBL" id="JAUIQD010000006">
    <property type="protein sequence ID" value="KAK3345935.1"/>
    <property type="molecule type" value="Genomic_DNA"/>
</dbReference>
<dbReference type="InterPro" id="IPR053204">
    <property type="entry name" value="Oxopyrrolidines_Biosynth-assoc"/>
</dbReference>
<keyword evidence="3" id="KW-1185">Reference proteome</keyword>